<gene>
    <name evidence="2" type="ordered locus">sce0699</name>
</gene>
<evidence type="ECO:0000256" key="1">
    <source>
        <dbReference type="SAM" id="MobiDB-lite"/>
    </source>
</evidence>
<name>A9ENG5_SORC5</name>
<feature type="compositionally biased region" description="Basic and acidic residues" evidence="1">
    <location>
        <begin position="479"/>
        <end position="497"/>
    </location>
</feature>
<reference evidence="2 3" key="1">
    <citation type="journal article" date="2007" name="Nat. Biotechnol.">
        <title>Complete genome sequence of the myxobacterium Sorangium cellulosum.</title>
        <authorList>
            <person name="Schneiker S."/>
            <person name="Perlova O."/>
            <person name="Kaiser O."/>
            <person name="Gerth K."/>
            <person name="Alici A."/>
            <person name="Altmeyer M.O."/>
            <person name="Bartels D."/>
            <person name="Bekel T."/>
            <person name="Beyer S."/>
            <person name="Bode E."/>
            <person name="Bode H.B."/>
            <person name="Bolten C.J."/>
            <person name="Choudhuri J.V."/>
            <person name="Doss S."/>
            <person name="Elnakady Y.A."/>
            <person name="Frank B."/>
            <person name="Gaigalat L."/>
            <person name="Goesmann A."/>
            <person name="Groeger C."/>
            <person name="Gross F."/>
            <person name="Jelsbak L."/>
            <person name="Jelsbak L."/>
            <person name="Kalinowski J."/>
            <person name="Kegler C."/>
            <person name="Knauber T."/>
            <person name="Konietzny S."/>
            <person name="Kopp M."/>
            <person name="Krause L."/>
            <person name="Krug D."/>
            <person name="Linke B."/>
            <person name="Mahmud T."/>
            <person name="Martinez-Arias R."/>
            <person name="McHardy A.C."/>
            <person name="Merai M."/>
            <person name="Meyer F."/>
            <person name="Mormann S."/>
            <person name="Munoz-Dorado J."/>
            <person name="Perez J."/>
            <person name="Pradella S."/>
            <person name="Rachid S."/>
            <person name="Raddatz G."/>
            <person name="Rosenau F."/>
            <person name="Rueckert C."/>
            <person name="Sasse F."/>
            <person name="Scharfe M."/>
            <person name="Schuster S.C."/>
            <person name="Suen G."/>
            <person name="Treuner-Lange A."/>
            <person name="Velicer G.J."/>
            <person name="Vorholter F.-J."/>
            <person name="Weissman K.J."/>
            <person name="Welch R.D."/>
            <person name="Wenzel S.C."/>
            <person name="Whitworth D.E."/>
            <person name="Wilhelm S."/>
            <person name="Wittmann C."/>
            <person name="Bloecker H."/>
            <person name="Puehler A."/>
            <person name="Mueller R."/>
        </authorList>
    </citation>
    <scope>NUCLEOTIDE SEQUENCE [LARGE SCALE GENOMIC DNA]</scope>
    <source>
        <strain evidence="3">So ce56</strain>
    </source>
</reference>
<protein>
    <submittedName>
        <fullName evidence="2">Uncharacterized protein</fullName>
    </submittedName>
</protein>
<organism evidence="2 3">
    <name type="scientific">Sorangium cellulosum (strain So ce56)</name>
    <name type="common">Polyangium cellulosum (strain So ce56)</name>
    <dbReference type="NCBI Taxonomy" id="448385"/>
    <lineage>
        <taxon>Bacteria</taxon>
        <taxon>Pseudomonadati</taxon>
        <taxon>Myxococcota</taxon>
        <taxon>Polyangia</taxon>
        <taxon>Polyangiales</taxon>
        <taxon>Polyangiaceae</taxon>
        <taxon>Sorangium</taxon>
    </lineage>
</organism>
<dbReference type="EMBL" id="AM746676">
    <property type="protein sequence ID" value="CAN90856.1"/>
    <property type="molecule type" value="Genomic_DNA"/>
</dbReference>
<proteinExistence type="predicted"/>
<dbReference type="KEGG" id="scl:sce0699"/>
<sequence length="995" mass="107307">MQQSRPGYDRPLAEGRRLPMSRIGRCAFRGLAAAAASLAFGCVPGLANLHADIREEVARARRMFDLCQDIGQVESASWTRSRPFLGADRMAVERVITTLTGKAGDFDPLQDVERQLREVQRLAREIPSRGGDPVVLNDTTRSIEVVVRLRAHWSEAERQFQSLRDQLFSKAARVDIIHDLNACAERDLRRTKTGTRESCDIRGVSNLVGWAAAQKSNLETTSTSLQADLDALTRVSRALLLDINHLRESADSADTSPIPLRVQVTSALPGSPSRVGTVVAPEVADLLEQTNFAVRELTALGGLVRDGLSAIERIGTITDGKSAVEAIGRTLLDAEADRVADRLLLSLERAVARVDRAIDKLDEETYGAASQLVSLGLTSGVVEQAVCAVGKEAKVGLAQAGLSPGSLGARLCKAAVGSAKDFPPSPILARVYEGLIGAAAELPCAKALAVDDPTNASDEGFRREPAPLFWPDAKGPVHTTERNAKHGGPKDADPREPERLARAIEALARATWKARVQVAESALARVIRPYQFGEHTMPRLRDVPPLLGATLLLVEERERDLLRRYEGQPFSQFFLAQEFVLATRWADEPGIYNVVCRDQMDAASAAVGHRVTLLPMPCSTLREDSRPPAPSGMSSVEDAIRQVAWELCASNAKMDQRAEVEELCAVVSDSRDMDQARADARQPLSPVYCRPAGYGAAVISPAFDLCALQFATAEPASSSKLVNNCKDAIASMNRARAGIATAAQRLGQVLAGSSKDTYIQFVGRASAETVNNASDFIKYALQAQSKEVRSACKTKDKGKSKFDLAATLRAGNATLIDALVGIITDSAMNDARDCGRHDDMDAVFENGNSSAVAGKFKISSYSTGATPLGHENWLMAFLRDARTEARYLARIATPTSQKAKTDALSELANEILSIFRAVGAAHVALEHAETLCDRATCVATALGELSSVSLETGKDQSIWRSTSIVVSRKEEPPTCHHLRHPAGIRVDAPPEETMP</sequence>
<feature type="region of interest" description="Disordered" evidence="1">
    <location>
        <begin position="453"/>
        <end position="497"/>
    </location>
</feature>
<keyword evidence="3" id="KW-1185">Reference proteome</keyword>
<dbReference type="AlphaFoldDB" id="A9ENG5"/>
<evidence type="ECO:0000313" key="3">
    <source>
        <dbReference type="Proteomes" id="UP000002139"/>
    </source>
</evidence>
<evidence type="ECO:0000313" key="2">
    <source>
        <dbReference type="EMBL" id="CAN90856.1"/>
    </source>
</evidence>
<dbReference type="HOGENOM" id="CLU_300691_0_0_7"/>
<accession>A9ENG5</accession>
<dbReference type="Proteomes" id="UP000002139">
    <property type="component" value="Chromosome"/>
</dbReference>